<evidence type="ECO:0000313" key="6">
    <source>
        <dbReference type="EMBL" id="KAJ5727508.1"/>
    </source>
</evidence>
<keyword evidence="2" id="KW-0479">Metal-binding</keyword>
<protein>
    <recommendedName>
        <fullName evidence="5">Xylanolytic transcriptional activator regulatory domain-containing protein</fullName>
    </recommendedName>
</protein>
<dbReference type="InterPro" id="IPR007219">
    <property type="entry name" value="XnlR_reg_dom"/>
</dbReference>
<evidence type="ECO:0000259" key="5">
    <source>
        <dbReference type="SMART" id="SM00906"/>
    </source>
</evidence>
<dbReference type="SMART" id="SM00906">
    <property type="entry name" value="Fungal_trans"/>
    <property type="match status" value="1"/>
</dbReference>
<dbReference type="Pfam" id="PF04082">
    <property type="entry name" value="Fungal_trans"/>
    <property type="match status" value="1"/>
</dbReference>
<gene>
    <name evidence="6" type="ORF">N7493_005328</name>
</gene>
<keyword evidence="3" id="KW-0238">DNA-binding</keyword>
<name>A0AAD6HMQ7_9EURO</name>
<organism evidence="6 7">
    <name type="scientific">Penicillium malachiteum</name>
    <dbReference type="NCBI Taxonomy" id="1324776"/>
    <lineage>
        <taxon>Eukaryota</taxon>
        <taxon>Fungi</taxon>
        <taxon>Dikarya</taxon>
        <taxon>Ascomycota</taxon>
        <taxon>Pezizomycotina</taxon>
        <taxon>Eurotiomycetes</taxon>
        <taxon>Eurotiomycetidae</taxon>
        <taxon>Eurotiales</taxon>
        <taxon>Aspergillaceae</taxon>
        <taxon>Penicillium</taxon>
    </lineage>
</organism>
<evidence type="ECO:0000256" key="2">
    <source>
        <dbReference type="ARBA" id="ARBA00022723"/>
    </source>
</evidence>
<reference evidence="6" key="2">
    <citation type="submission" date="2023-01" db="EMBL/GenBank/DDBJ databases">
        <authorList>
            <person name="Petersen C."/>
        </authorList>
    </citation>
    <scope>NUCLEOTIDE SEQUENCE</scope>
    <source>
        <strain evidence="6">IBT 17514</strain>
    </source>
</reference>
<dbReference type="AlphaFoldDB" id="A0AAD6HMQ7"/>
<proteinExistence type="predicted"/>
<comment type="subcellular location">
    <subcellularLocation>
        <location evidence="1">Nucleus</location>
    </subcellularLocation>
</comment>
<keyword evidence="4" id="KW-0539">Nucleus</keyword>
<dbReference type="CDD" id="cd12148">
    <property type="entry name" value="fungal_TF_MHR"/>
    <property type="match status" value="1"/>
</dbReference>
<dbReference type="GO" id="GO:0003700">
    <property type="term" value="F:DNA-binding transcription factor activity"/>
    <property type="evidence" value="ECO:0007669"/>
    <property type="project" value="InterPro"/>
</dbReference>
<feature type="domain" description="Xylanolytic transcriptional activator regulatory" evidence="5">
    <location>
        <begin position="27"/>
        <end position="106"/>
    </location>
</feature>
<evidence type="ECO:0000256" key="3">
    <source>
        <dbReference type="ARBA" id="ARBA00023125"/>
    </source>
</evidence>
<sequence length="420" mass="47488">MIAKSPMRIFELLVALYLMNTGRESQALLHIGIATNIAQSIGLHRSLSAHNHPREFQFVLKEHSLRICIWWACYCLDKKLSFELGRPSTIYDGDCDADLPDMSQAFTPSTQSIIGTQIPNFFTYFIDLCQRLSNISSRLFSIHTSTLDGKTGIRLISNADTLLQDWRASLPEDLIPGHDSFECKNEVFSIAASLLNCTYLNALVAVHRSSLIGGSRSQYMRSHPERRIAGSENICVEAAHKLAHETNNLITEARTIPVPRWINPYAINSIVAIFIALMRSPRRWSREVDLALLRSMHYCFQSREDPALMGRFESLLDMLIRAVETHSTGDLSTPKMELGRQNLYQAETTSWSETPRGGEMHQRGISDFGDTSTTHHEGDFQFDDLLGNQWNSWNFQLWPLVPVEEEDGMYMNAPGGAFSV</sequence>
<dbReference type="GO" id="GO:0005634">
    <property type="term" value="C:nucleus"/>
    <property type="evidence" value="ECO:0007669"/>
    <property type="project" value="UniProtKB-SubCell"/>
</dbReference>
<keyword evidence="7" id="KW-1185">Reference proteome</keyword>
<accession>A0AAD6HMQ7</accession>
<dbReference type="PANTHER" id="PTHR46910:SF3">
    <property type="entry name" value="HALOTOLERANCE PROTEIN 9-RELATED"/>
    <property type="match status" value="1"/>
</dbReference>
<dbReference type="PANTHER" id="PTHR46910">
    <property type="entry name" value="TRANSCRIPTION FACTOR PDR1"/>
    <property type="match status" value="1"/>
</dbReference>
<dbReference type="Proteomes" id="UP001215712">
    <property type="component" value="Unassembled WGS sequence"/>
</dbReference>
<dbReference type="GO" id="GO:0008270">
    <property type="term" value="F:zinc ion binding"/>
    <property type="evidence" value="ECO:0007669"/>
    <property type="project" value="InterPro"/>
</dbReference>
<dbReference type="GO" id="GO:0003677">
    <property type="term" value="F:DNA binding"/>
    <property type="evidence" value="ECO:0007669"/>
    <property type="project" value="UniProtKB-KW"/>
</dbReference>
<evidence type="ECO:0000256" key="4">
    <source>
        <dbReference type="ARBA" id="ARBA00023242"/>
    </source>
</evidence>
<dbReference type="InterPro" id="IPR050987">
    <property type="entry name" value="AtrR-like"/>
</dbReference>
<dbReference type="GO" id="GO:0006351">
    <property type="term" value="P:DNA-templated transcription"/>
    <property type="evidence" value="ECO:0007669"/>
    <property type="project" value="InterPro"/>
</dbReference>
<comment type="caution">
    <text evidence="6">The sequence shown here is derived from an EMBL/GenBank/DDBJ whole genome shotgun (WGS) entry which is preliminary data.</text>
</comment>
<dbReference type="EMBL" id="JAQJAN010000006">
    <property type="protein sequence ID" value="KAJ5727508.1"/>
    <property type="molecule type" value="Genomic_DNA"/>
</dbReference>
<evidence type="ECO:0000256" key="1">
    <source>
        <dbReference type="ARBA" id="ARBA00004123"/>
    </source>
</evidence>
<reference evidence="6" key="1">
    <citation type="journal article" date="2023" name="IMA Fungus">
        <title>Comparative genomic study of the Penicillium genus elucidates a diverse pangenome and 15 lateral gene transfer events.</title>
        <authorList>
            <person name="Petersen C."/>
            <person name="Sorensen T."/>
            <person name="Nielsen M.R."/>
            <person name="Sondergaard T.E."/>
            <person name="Sorensen J.L."/>
            <person name="Fitzpatrick D.A."/>
            <person name="Frisvad J.C."/>
            <person name="Nielsen K.L."/>
        </authorList>
    </citation>
    <scope>NUCLEOTIDE SEQUENCE</scope>
    <source>
        <strain evidence="6">IBT 17514</strain>
    </source>
</reference>
<evidence type="ECO:0000313" key="7">
    <source>
        <dbReference type="Proteomes" id="UP001215712"/>
    </source>
</evidence>